<name>A0A179HSR9_PURLI</name>
<feature type="region of interest" description="Disordered" evidence="1">
    <location>
        <begin position="92"/>
        <end position="115"/>
    </location>
</feature>
<dbReference type="EMBL" id="LSBI01000002">
    <property type="protein sequence ID" value="OAQ92601.1"/>
    <property type="molecule type" value="Genomic_DNA"/>
</dbReference>
<gene>
    <name evidence="2" type="ORF">VFPFJ_01762</name>
</gene>
<reference evidence="2 3" key="1">
    <citation type="submission" date="2016-02" db="EMBL/GenBank/DDBJ databases">
        <title>Biosynthesis of antibiotic leucinostatins and their inhibition on Phytophthora in bio-control Purpureocillium lilacinum.</title>
        <authorList>
            <person name="Wang G."/>
            <person name="Liu Z."/>
            <person name="Lin R."/>
            <person name="Li E."/>
            <person name="Mao Z."/>
            <person name="Ling J."/>
            <person name="Yin W."/>
            <person name="Xie B."/>
        </authorList>
    </citation>
    <scope>NUCLEOTIDE SEQUENCE [LARGE SCALE GENOMIC DNA]</scope>
    <source>
        <strain evidence="2">PLFJ-1</strain>
    </source>
</reference>
<proteinExistence type="predicted"/>
<feature type="region of interest" description="Disordered" evidence="1">
    <location>
        <begin position="252"/>
        <end position="280"/>
    </location>
</feature>
<evidence type="ECO:0000313" key="3">
    <source>
        <dbReference type="Proteomes" id="UP000078340"/>
    </source>
</evidence>
<comment type="caution">
    <text evidence="2">The sequence shown here is derived from an EMBL/GenBank/DDBJ whole genome shotgun (WGS) entry which is preliminary data.</text>
</comment>
<protein>
    <submittedName>
        <fullName evidence="2">Uncharacterized protein</fullName>
    </submittedName>
</protein>
<organism evidence="2 3">
    <name type="scientific">Purpureocillium lilacinum</name>
    <name type="common">Paecilomyces lilacinus</name>
    <dbReference type="NCBI Taxonomy" id="33203"/>
    <lineage>
        <taxon>Eukaryota</taxon>
        <taxon>Fungi</taxon>
        <taxon>Dikarya</taxon>
        <taxon>Ascomycota</taxon>
        <taxon>Pezizomycotina</taxon>
        <taxon>Sordariomycetes</taxon>
        <taxon>Hypocreomycetidae</taxon>
        <taxon>Hypocreales</taxon>
        <taxon>Ophiocordycipitaceae</taxon>
        <taxon>Purpureocillium</taxon>
    </lineage>
</organism>
<dbReference type="AlphaFoldDB" id="A0A179HSR9"/>
<evidence type="ECO:0000256" key="1">
    <source>
        <dbReference type="SAM" id="MobiDB-lite"/>
    </source>
</evidence>
<evidence type="ECO:0000313" key="2">
    <source>
        <dbReference type="EMBL" id="OAQ92601.1"/>
    </source>
</evidence>
<dbReference type="Proteomes" id="UP000078340">
    <property type="component" value="Unassembled WGS sequence"/>
</dbReference>
<accession>A0A179HSR9</accession>
<sequence>MADGAAYEFSPSCAYRRRKQVREALALQCSCETTCFHQGKRVTLAPLTYTYETAGSRGEGPWTNVDYIHALATCRVARSSLRRNWPPAFHTCRAPPSTRSGTRSREPATSGRWRLGSPTTAVRRLVGVGSARRECRNVISGAAVQLQRTHSDPPAWMAASRSNVVHAPGPIGRPSAANLGRREPQGIVRHASTPGAITPTRLTIEIRTACQILRRGDSVIFARRKVTLMRGFASWWDWGIGNLGRGPAEKTFTRPSPFGHPRNWGPAVDGVGREANPSRLGGRHDPWLQLFGSVARAHHRESTRPELESRLQLRWNCLYVFKGAAAQASKTSAVMTTNVVDHVYTTLNGEQSPVCQPSLVSPTTSHPGGTAAFAVPLEKFCWPIAHVRANCISSTTPGMDCFG</sequence>